<accession>A0A068LRG8</accession>
<dbReference type="OrthoDB" id="23817at10239"/>
<dbReference type="EMBL" id="KM009991">
    <property type="protein sequence ID" value="AIE47785.1"/>
    <property type="molecule type" value="Genomic_DNA"/>
</dbReference>
<sequence>MTDSKNIFVVIRNDIKNLHDDVRDVNAQGKLASASLKVIENRVDDMPFAALLNAGDALDKSVKGIDTKLDSSLAQLSSLDDQIALQLADLIAGLQLMQGNGDKRFDGVAAQLKESATQLLNTDARINAINTNINTFTAQLGSYQKDNNAKLDALSTTLTNQLNAFQKDTKSTLDGVLTRLTAITNILRPLG</sequence>
<dbReference type="RefSeq" id="YP_009049881.1">
    <property type="nucleotide sequence ID" value="NC_024625.1"/>
</dbReference>
<organism evidence="1 2">
    <name type="scientific">Peridroma alphabaculovirus</name>
    <dbReference type="NCBI Taxonomy" id="1346829"/>
    <lineage>
        <taxon>Viruses</taxon>
        <taxon>Viruses incertae sedis</taxon>
        <taxon>Naldaviricetes</taxon>
        <taxon>Lefavirales</taxon>
        <taxon>Baculoviridae</taxon>
        <taxon>Alphabaculovirus</taxon>
    </lineage>
</organism>
<gene>
    <name evidence="1" type="ORF">pesp055</name>
</gene>
<reference evidence="1 2" key="1">
    <citation type="journal article" date="2015" name="Genome Announc.">
        <title>A Distinct Group II Alphabaculovirus Isolated from a Peridroma Species.</title>
        <authorList>
            <person name="Rohrmann G.F."/>
            <person name="Erlandson M.A."/>
            <person name="Theilmann D.A."/>
        </authorList>
    </citation>
    <scope>NUCLEOTIDE SEQUENCE [LARGE SCALE GENOMIC DNA]</scope>
    <source>
        <strain evidence="1">GR_167</strain>
    </source>
</reference>
<dbReference type="GeneID" id="20003968"/>
<evidence type="ECO:0000313" key="2">
    <source>
        <dbReference type="Proteomes" id="UP000203240"/>
    </source>
</evidence>
<keyword evidence="2" id="KW-1185">Reference proteome</keyword>
<proteinExistence type="predicted"/>
<protein>
    <submittedName>
        <fullName evidence="1">Orf119-like protein</fullName>
    </submittedName>
</protein>
<name>A0A068LRG8_9ABAC</name>
<dbReference type="Proteomes" id="UP000203240">
    <property type="component" value="Segment"/>
</dbReference>
<evidence type="ECO:0000313" key="1">
    <source>
        <dbReference type="EMBL" id="AIE47785.1"/>
    </source>
</evidence>